<dbReference type="AlphaFoldDB" id="A0A1C5JFA8"/>
<protein>
    <submittedName>
        <fullName evidence="2">Uncharacterized protein</fullName>
    </submittedName>
</protein>
<gene>
    <name evidence="2" type="ORF">GA0070560_13013</name>
</gene>
<accession>A0A1C5JFA8</accession>
<feature type="region of interest" description="Disordered" evidence="1">
    <location>
        <begin position="154"/>
        <end position="211"/>
    </location>
</feature>
<dbReference type="STRING" id="47864.GA0070560_13013"/>
<reference evidence="3" key="1">
    <citation type="submission" date="2016-06" db="EMBL/GenBank/DDBJ databases">
        <authorList>
            <person name="Varghese N."/>
        </authorList>
    </citation>
    <scope>NUCLEOTIDE SEQUENCE [LARGE SCALE GENOMIC DNA]</scope>
    <source>
        <strain evidence="3">DSM 43171</strain>
    </source>
</reference>
<evidence type="ECO:0000313" key="3">
    <source>
        <dbReference type="Proteomes" id="UP000199408"/>
    </source>
</evidence>
<dbReference type="Proteomes" id="UP000199408">
    <property type="component" value="Unassembled WGS sequence"/>
</dbReference>
<feature type="region of interest" description="Disordered" evidence="1">
    <location>
        <begin position="1"/>
        <end position="23"/>
    </location>
</feature>
<keyword evidence="3" id="KW-1185">Reference proteome</keyword>
<name>A0A1C5JFA8_9ACTN</name>
<evidence type="ECO:0000256" key="1">
    <source>
        <dbReference type="SAM" id="MobiDB-lite"/>
    </source>
</evidence>
<evidence type="ECO:0000313" key="2">
    <source>
        <dbReference type="EMBL" id="SCG69257.1"/>
    </source>
</evidence>
<proteinExistence type="predicted"/>
<dbReference type="EMBL" id="FMDN01000030">
    <property type="protein sequence ID" value="SCG69257.1"/>
    <property type="molecule type" value="Genomic_DNA"/>
</dbReference>
<sequence>MIKQRQADDEGLPPARTRITSPYDTDTRWAANVRVHASAAARGSDAARLPTREPRRFALWFPSIREDNPSGGCCSIDGLFIPRPSRPTQPVHLNGCEPASPLLSLRRHPGPHEGDPITLWRLDRHGRTMTGDHLDLNTVERPSVLGEVLIDVTMAERGDDPPTRPPGRCGSSGPSVFPRGPTSRHSPTPAASPIGSTSPVPTHGGSLACPAERTTWTDSTSLTGRACSWHWGKPCSALVPITARTWTRWRTTCVAGSPLAPPVHRRVAPRCHRLPRPRRTHPAPPRRSVLLRGDREHPAQGRRHHRASVSEAADNHDRGRLPAVTVDCGTEPKISLRNRNRHLAGAAARPRTGVGSRGRSR</sequence>
<organism evidence="2 3">
    <name type="scientific">Micromonospora halophytica</name>
    <dbReference type="NCBI Taxonomy" id="47864"/>
    <lineage>
        <taxon>Bacteria</taxon>
        <taxon>Bacillati</taxon>
        <taxon>Actinomycetota</taxon>
        <taxon>Actinomycetes</taxon>
        <taxon>Micromonosporales</taxon>
        <taxon>Micromonosporaceae</taxon>
        <taxon>Micromonospora</taxon>
    </lineage>
</organism>
<feature type="region of interest" description="Disordered" evidence="1">
    <location>
        <begin position="341"/>
        <end position="361"/>
    </location>
</feature>
<feature type="region of interest" description="Disordered" evidence="1">
    <location>
        <begin position="274"/>
        <end position="324"/>
    </location>
</feature>